<dbReference type="AlphaFoldDB" id="A0A1Y5IIW3"/>
<dbReference type="Proteomes" id="UP000195557">
    <property type="component" value="Unassembled WGS sequence"/>
</dbReference>
<feature type="domain" description="Swiss Army Knife RNA repair protein HAD" evidence="1">
    <location>
        <begin position="120"/>
        <end position="227"/>
    </location>
</feature>
<gene>
    <name evidence="2" type="ORF">BE221DRAFT_202756</name>
</gene>
<sequence>MPTQANRGAYVRAKTRAEFEKNASVEGDALEEALRLGEAQVENARASAEHLTKVFADERVHARELHVFDFDGTLVDTPTPTDGMEEFERRTGTRWPHVGWWGRAESLEPPLTMGVGPALEEYRESVMREDVVRVMMTGRRSKLKDSVEAVMRVFDIECHEHIFNGTGHSTLVYKQNELRRLVKKYKPKRVRIWEDRVSHAREFGDMEDEFKREHGVVEWTCTLVEPSNDF</sequence>
<evidence type="ECO:0000259" key="1">
    <source>
        <dbReference type="Pfam" id="PF10307"/>
    </source>
</evidence>
<reference evidence="2" key="1">
    <citation type="submission" date="2017-04" db="EMBL/GenBank/DDBJ databases">
        <title>Population genomics of picophytoplankton unveils novel chromosome hypervariability.</title>
        <authorList>
            <consortium name="DOE Joint Genome Institute"/>
            <person name="Blanc-Mathieu R."/>
            <person name="Krasovec M."/>
            <person name="Hebrard M."/>
            <person name="Yau S."/>
            <person name="Desgranges E."/>
            <person name="Martin J."/>
            <person name="Schackwitz W."/>
            <person name="Kuo A."/>
            <person name="Salin G."/>
            <person name="Donnadieu C."/>
            <person name="Desdevises Y."/>
            <person name="Sanchez-Ferandin S."/>
            <person name="Moreau H."/>
            <person name="Rivals E."/>
            <person name="Grigoriev I.V."/>
            <person name="Grimsley N."/>
            <person name="Eyre-Walker A."/>
            <person name="Piganeau G."/>
        </authorList>
    </citation>
    <scope>NUCLEOTIDE SEQUENCE [LARGE SCALE GENOMIC DNA]</scope>
    <source>
        <strain evidence="2">RCC 1115</strain>
    </source>
</reference>
<evidence type="ECO:0000313" key="2">
    <source>
        <dbReference type="EMBL" id="OUS49498.1"/>
    </source>
</evidence>
<dbReference type="InterPro" id="IPR036412">
    <property type="entry name" value="HAD-like_sf"/>
</dbReference>
<organism evidence="2">
    <name type="scientific">Ostreococcus tauri</name>
    <name type="common">Marine green alga</name>
    <dbReference type="NCBI Taxonomy" id="70448"/>
    <lineage>
        <taxon>Eukaryota</taxon>
        <taxon>Viridiplantae</taxon>
        <taxon>Chlorophyta</taxon>
        <taxon>Mamiellophyceae</taxon>
        <taxon>Mamiellales</taxon>
        <taxon>Bathycoccaceae</taxon>
        <taxon>Ostreococcus</taxon>
    </lineage>
</organism>
<name>A0A1Y5IIW3_OSTTA</name>
<accession>A0A1Y5IIW3</accession>
<dbReference type="EMBL" id="KZ155771">
    <property type="protein sequence ID" value="OUS49498.1"/>
    <property type="molecule type" value="Genomic_DNA"/>
</dbReference>
<proteinExistence type="predicted"/>
<protein>
    <recommendedName>
        <fullName evidence="1">Swiss Army Knife RNA repair protein HAD domain-containing protein</fullName>
    </recommendedName>
</protein>
<dbReference type="SUPFAM" id="SSF56784">
    <property type="entry name" value="HAD-like"/>
    <property type="match status" value="1"/>
</dbReference>
<dbReference type="InterPro" id="IPR018812">
    <property type="entry name" value="SAK_HAD"/>
</dbReference>
<dbReference type="Pfam" id="PF10307">
    <property type="entry name" value="HAD_SAK_1"/>
    <property type="match status" value="1"/>
</dbReference>